<evidence type="ECO:0000256" key="2">
    <source>
        <dbReference type="ARBA" id="ARBA00022475"/>
    </source>
</evidence>
<dbReference type="PANTHER" id="PTHR42643">
    <property type="entry name" value="IONOTROPIC RECEPTOR 20A-RELATED"/>
    <property type="match status" value="1"/>
</dbReference>
<gene>
    <name evidence="9" type="primary">CSON006140</name>
</gene>
<feature type="transmembrane region" description="Helical" evidence="8">
    <location>
        <begin position="89"/>
        <end position="111"/>
    </location>
</feature>
<dbReference type="Gene3D" id="1.10.287.70">
    <property type="match status" value="1"/>
</dbReference>
<keyword evidence="4 8" id="KW-1133">Transmembrane helix</keyword>
<evidence type="ECO:0000256" key="7">
    <source>
        <dbReference type="ARBA" id="ARBA00023180"/>
    </source>
</evidence>
<accession>A0A336MRZ3</accession>
<organism evidence="9">
    <name type="scientific">Culicoides sonorensis</name>
    <name type="common">Biting midge</name>
    <dbReference type="NCBI Taxonomy" id="179676"/>
    <lineage>
        <taxon>Eukaryota</taxon>
        <taxon>Metazoa</taxon>
        <taxon>Ecdysozoa</taxon>
        <taxon>Arthropoda</taxon>
        <taxon>Hexapoda</taxon>
        <taxon>Insecta</taxon>
        <taxon>Pterygota</taxon>
        <taxon>Neoptera</taxon>
        <taxon>Endopterygota</taxon>
        <taxon>Diptera</taxon>
        <taxon>Nematocera</taxon>
        <taxon>Chironomoidea</taxon>
        <taxon>Ceratopogonidae</taxon>
        <taxon>Ceratopogoninae</taxon>
        <taxon>Culicoides</taxon>
        <taxon>Monoculicoides</taxon>
    </lineage>
</organism>
<dbReference type="InterPro" id="IPR052192">
    <property type="entry name" value="Insect_Ionotropic_Sensory_Rcpt"/>
</dbReference>
<dbReference type="SUPFAM" id="SSF53850">
    <property type="entry name" value="Periplasmic binding protein-like II"/>
    <property type="match status" value="1"/>
</dbReference>
<evidence type="ECO:0000256" key="8">
    <source>
        <dbReference type="SAM" id="Phobius"/>
    </source>
</evidence>
<name>A0A336MRZ3_CULSO</name>
<protein>
    <submittedName>
        <fullName evidence="9">CSON006140 protein</fullName>
    </submittedName>
</protein>
<keyword evidence="6" id="KW-0675">Receptor</keyword>
<evidence type="ECO:0000256" key="1">
    <source>
        <dbReference type="ARBA" id="ARBA00004651"/>
    </source>
</evidence>
<evidence type="ECO:0000313" key="9">
    <source>
        <dbReference type="EMBL" id="SSX33232.1"/>
    </source>
</evidence>
<keyword evidence="7" id="KW-0325">Glycoprotein</keyword>
<dbReference type="EMBL" id="UFQT01002338">
    <property type="protein sequence ID" value="SSX33232.1"/>
    <property type="molecule type" value="Genomic_DNA"/>
</dbReference>
<reference evidence="9" key="1">
    <citation type="submission" date="2018-07" db="EMBL/GenBank/DDBJ databases">
        <authorList>
            <person name="Quirk P.G."/>
            <person name="Krulwich T.A."/>
        </authorList>
    </citation>
    <scope>NUCLEOTIDE SEQUENCE</scope>
</reference>
<keyword evidence="3 8" id="KW-0812">Transmembrane</keyword>
<dbReference type="PANTHER" id="PTHR42643:SF32">
    <property type="entry name" value="IONOTROPIC RECEPTOR 31A, ISOFORM C-RELATED"/>
    <property type="match status" value="1"/>
</dbReference>
<feature type="transmembrane region" description="Helical" evidence="8">
    <location>
        <begin position="152"/>
        <end position="177"/>
    </location>
</feature>
<evidence type="ECO:0000256" key="5">
    <source>
        <dbReference type="ARBA" id="ARBA00023136"/>
    </source>
</evidence>
<evidence type="ECO:0000256" key="3">
    <source>
        <dbReference type="ARBA" id="ARBA00022692"/>
    </source>
</evidence>
<feature type="transmembrane region" description="Helical" evidence="8">
    <location>
        <begin position="345"/>
        <end position="367"/>
    </location>
</feature>
<comment type="subcellular location">
    <subcellularLocation>
        <location evidence="1">Cell membrane</location>
        <topology evidence="1">Multi-pass membrane protein</topology>
    </subcellularLocation>
</comment>
<dbReference type="VEuPathDB" id="VectorBase:CSON006140"/>
<evidence type="ECO:0000256" key="6">
    <source>
        <dbReference type="ARBA" id="ARBA00023170"/>
    </source>
</evidence>
<dbReference type="AlphaFoldDB" id="A0A336MRZ3"/>
<keyword evidence="5 8" id="KW-0472">Membrane</keyword>
<dbReference type="GO" id="GO:0005886">
    <property type="term" value="C:plasma membrane"/>
    <property type="evidence" value="ECO:0007669"/>
    <property type="project" value="UniProtKB-SubCell"/>
</dbReference>
<keyword evidence="2" id="KW-1003">Cell membrane</keyword>
<proteinExistence type="predicted"/>
<sequence>MKTDSMSLDMLNELYNEPRSSFKIPLQLKYFHNMNLLLSDSFNFQIQISCTSSELGNLNENDSLYASLKDDFTRKSDLLTFLAPLAKDVWITFVLFIALISTMFKISYVVLGKYRHNDDENLRPEPSVLVNVFEIITNQGVNHVPHQTSIRLVILSGLILMVILFNLYSASLLTVILTPPIDNFHNVDDVMESDIKLSRFDHAYAEYAFQLRIEESSQKYQNNTKHHMKSHKRILVFSDGQKGVLSLRDGFNAFGGESSAIEAEAATSLQLNEICNLKKQVLTTFPMYIMLPKGSQYKEIFKVFLFRAAEVGIQDRILNVFKKDKGMCLVGISLISVPFSKVRSAFYMLGGGMIASIILLILEVIWFKCYSCQVKRTIPKKPILMDCYYMP</sequence>
<evidence type="ECO:0000256" key="4">
    <source>
        <dbReference type="ARBA" id="ARBA00022989"/>
    </source>
</evidence>